<reference evidence="3" key="1">
    <citation type="submission" date="2021-03" db="EMBL/GenBank/DDBJ databases">
        <title>Acanthopleuribacteraceae sp. M133.</title>
        <authorList>
            <person name="Wang G."/>
        </authorList>
    </citation>
    <scope>NUCLEOTIDE SEQUENCE</scope>
    <source>
        <strain evidence="3">M133</strain>
    </source>
</reference>
<keyword evidence="1 2" id="KW-0479">Metal-binding</keyword>
<dbReference type="EC" id="4.1.1.112" evidence="2"/>
<dbReference type="PANTHER" id="PTHR33254:SF29">
    <property type="entry name" value="REGULATOR OF RIBONUCLEASE ACTIVITY A"/>
    <property type="match status" value="1"/>
</dbReference>
<keyword evidence="2" id="KW-0456">Lyase</keyword>
<dbReference type="RefSeq" id="WP_237384021.1">
    <property type="nucleotide sequence ID" value="NZ_CP071793.1"/>
</dbReference>
<dbReference type="SUPFAM" id="SSF89562">
    <property type="entry name" value="RraA-like"/>
    <property type="match status" value="1"/>
</dbReference>
<dbReference type="GO" id="GO:0047443">
    <property type="term" value="F:4-hydroxy-4-methyl-2-oxoglutarate aldolase activity"/>
    <property type="evidence" value="ECO:0007669"/>
    <property type="project" value="UniProtKB-EC"/>
</dbReference>
<comment type="similarity">
    <text evidence="2">Belongs to the class II aldolase/RraA-like family.</text>
</comment>
<proteinExistence type="inferred from homology"/>
<dbReference type="GO" id="GO:0051252">
    <property type="term" value="P:regulation of RNA metabolic process"/>
    <property type="evidence" value="ECO:0007669"/>
    <property type="project" value="InterPro"/>
</dbReference>
<dbReference type="EC" id="4.1.3.17" evidence="2"/>
<comment type="subunit">
    <text evidence="2">Homotrimer.</text>
</comment>
<feature type="binding site" evidence="1">
    <location>
        <begin position="75"/>
        <end position="78"/>
    </location>
    <ligand>
        <name>substrate</name>
    </ligand>
</feature>
<dbReference type="KEGG" id="scor:J3U87_15845"/>
<feature type="binding site" evidence="1">
    <location>
        <position position="98"/>
    </location>
    <ligand>
        <name>Mg(2+)</name>
        <dbReference type="ChEBI" id="CHEBI:18420"/>
    </ligand>
</feature>
<dbReference type="Gene3D" id="3.50.30.40">
    <property type="entry name" value="Ribonuclease E inhibitor RraA/RraA-like"/>
    <property type="match status" value="1"/>
</dbReference>
<comment type="cofactor">
    <cofactor evidence="1">
        <name>Mg(2+)</name>
        <dbReference type="ChEBI" id="CHEBI:18420"/>
    </cofactor>
</comment>
<dbReference type="InterPro" id="IPR036704">
    <property type="entry name" value="RraA/RraA-like_sf"/>
</dbReference>
<dbReference type="EMBL" id="CP071793">
    <property type="protein sequence ID" value="QTD53921.1"/>
    <property type="molecule type" value="Genomic_DNA"/>
</dbReference>
<accession>A0A8A4TXI0</accession>
<comment type="function">
    <text evidence="2">Catalyzes the aldol cleavage of 4-hydroxy-4-methyl-2-oxoglutarate (HMG) into 2 molecules of pyruvate. Also contains a secondary oxaloacetate (OAA) decarboxylase activity due to the common pyruvate enolate transition state formed following C-C bond cleavage in the retro-aldol and decarboxylation reactions.</text>
</comment>
<keyword evidence="4" id="KW-1185">Reference proteome</keyword>
<dbReference type="GO" id="GO:0046872">
    <property type="term" value="F:metal ion binding"/>
    <property type="evidence" value="ECO:0007669"/>
    <property type="project" value="UniProtKB-KW"/>
</dbReference>
<dbReference type="NCBIfam" id="TIGR01935">
    <property type="entry name" value="NOT-MenG"/>
    <property type="match status" value="1"/>
</dbReference>
<protein>
    <recommendedName>
        <fullName evidence="2">4-hydroxy-4-methyl-2-oxoglutarate aldolase</fullName>
        <shortName evidence="2">HMG aldolase</shortName>
        <ecNumber evidence="2">4.1.1.112</ecNumber>
        <ecNumber evidence="2">4.1.3.17</ecNumber>
    </recommendedName>
    <alternativeName>
        <fullName evidence="2">Oxaloacetate decarboxylase</fullName>
    </alternativeName>
</protein>
<evidence type="ECO:0000313" key="3">
    <source>
        <dbReference type="EMBL" id="QTD53921.1"/>
    </source>
</evidence>
<evidence type="ECO:0000313" key="4">
    <source>
        <dbReference type="Proteomes" id="UP000663929"/>
    </source>
</evidence>
<evidence type="ECO:0000256" key="1">
    <source>
        <dbReference type="PIRSR" id="PIRSR605493-1"/>
    </source>
</evidence>
<dbReference type="PANTHER" id="PTHR33254">
    <property type="entry name" value="4-HYDROXY-4-METHYL-2-OXOGLUTARATE ALDOLASE 3-RELATED"/>
    <property type="match status" value="1"/>
</dbReference>
<dbReference type="CDD" id="cd16841">
    <property type="entry name" value="RraA_family"/>
    <property type="match status" value="1"/>
</dbReference>
<dbReference type="Pfam" id="PF03737">
    <property type="entry name" value="RraA-like"/>
    <property type="match status" value="1"/>
</dbReference>
<dbReference type="Proteomes" id="UP000663929">
    <property type="component" value="Chromosome"/>
</dbReference>
<organism evidence="3 4">
    <name type="scientific">Sulfidibacter corallicola</name>
    <dbReference type="NCBI Taxonomy" id="2818388"/>
    <lineage>
        <taxon>Bacteria</taxon>
        <taxon>Pseudomonadati</taxon>
        <taxon>Acidobacteriota</taxon>
        <taxon>Holophagae</taxon>
        <taxon>Acanthopleuribacterales</taxon>
        <taxon>Acanthopleuribacteraceae</taxon>
        <taxon>Sulfidibacter</taxon>
    </lineage>
</organism>
<gene>
    <name evidence="3" type="primary">rraA</name>
    <name evidence="3" type="ORF">J3U87_15845</name>
</gene>
<evidence type="ECO:0000256" key="2">
    <source>
        <dbReference type="RuleBase" id="RU004338"/>
    </source>
</evidence>
<feature type="binding site" evidence="1">
    <location>
        <position position="97"/>
    </location>
    <ligand>
        <name>substrate</name>
    </ligand>
</feature>
<dbReference type="GO" id="GO:0008428">
    <property type="term" value="F:ribonuclease inhibitor activity"/>
    <property type="evidence" value="ECO:0007669"/>
    <property type="project" value="InterPro"/>
</dbReference>
<dbReference type="AlphaFoldDB" id="A0A8A4TXI0"/>
<comment type="catalytic activity">
    <reaction evidence="2">
        <text>oxaloacetate + H(+) = pyruvate + CO2</text>
        <dbReference type="Rhea" id="RHEA:15641"/>
        <dbReference type="ChEBI" id="CHEBI:15361"/>
        <dbReference type="ChEBI" id="CHEBI:15378"/>
        <dbReference type="ChEBI" id="CHEBI:16452"/>
        <dbReference type="ChEBI" id="CHEBI:16526"/>
        <dbReference type="EC" id="4.1.1.112"/>
    </reaction>
</comment>
<sequence length="164" mass="17296">MDIVTPDLCDSYPDTTDVVDPIFRSFGGRTSFGGQIVTVKCHEDNSLVRTALADVGQGKVLVVDGGGSQRCALLGDRLAAMAADNRWEGVVVFGCIRDVAEVASIHLGVQALAAHPRKTEKKGIGELNVPVTFGGVRFQPGAFLYADSNGIVVAPRALSLPRDS</sequence>
<keyword evidence="1" id="KW-0460">Magnesium</keyword>
<dbReference type="InterPro" id="IPR010203">
    <property type="entry name" value="RraA"/>
</dbReference>
<comment type="cofactor">
    <cofactor evidence="2">
        <name>a divalent metal cation</name>
        <dbReference type="ChEBI" id="CHEBI:60240"/>
    </cofactor>
</comment>
<dbReference type="InterPro" id="IPR005493">
    <property type="entry name" value="RraA/RraA-like"/>
</dbReference>
<name>A0A8A4TXI0_SULCO</name>
<dbReference type="NCBIfam" id="NF009134">
    <property type="entry name" value="PRK12487.1"/>
    <property type="match status" value="1"/>
</dbReference>
<dbReference type="NCBIfam" id="NF006875">
    <property type="entry name" value="PRK09372.1"/>
    <property type="match status" value="1"/>
</dbReference>
<comment type="catalytic activity">
    <reaction evidence="2">
        <text>4-hydroxy-4-methyl-2-oxoglutarate = 2 pyruvate</text>
        <dbReference type="Rhea" id="RHEA:22748"/>
        <dbReference type="ChEBI" id="CHEBI:15361"/>
        <dbReference type="ChEBI" id="CHEBI:58276"/>
        <dbReference type="EC" id="4.1.3.17"/>
    </reaction>
</comment>
<dbReference type="GO" id="GO:0008948">
    <property type="term" value="F:oxaloacetate decarboxylase activity"/>
    <property type="evidence" value="ECO:0007669"/>
    <property type="project" value="UniProtKB-EC"/>
</dbReference>